<dbReference type="SUPFAM" id="SSF56399">
    <property type="entry name" value="ADP-ribosylation"/>
    <property type="match status" value="1"/>
</dbReference>
<dbReference type="Pfam" id="PF00644">
    <property type="entry name" value="PARP"/>
    <property type="match status" value="1"/>
</dbReference>
<dbReference type="AlphaFoldDB" id="A0A9P0G7Q7"/>
<dbReference type="InterPro" id="IPR051712">
    <property type="entry name" value="ARTD-AVP"/>
</dbReference>
<dbReference type="Gene3D" id="3.90.228.10">
    <property type="match status" value="1"/>
</dbReference>
<dbReference type="EC" id="2.4.2.-" evidence="1"/>
<keyword evidence="5" id="KW-1185">Reference proteome</keyword>
<dbReference type="PROSITE" id="PS51059">
    <property type="entry name" value="PARP_CATALYTIC"/>
    <property type="match status" value="1"/>
</dbReference>
<evidence type="ECO:0000259" key="3">
    <source>
        <dbReference type="PROSITE" id="PS51059"/>
    </source>
</evidence>
<evidence type="ECO:0000313" key="5">
    <source>
        <dbReference type="Proteomes" id="UP001153636"/>
    </source>
</evidence>
<keyword evidence="1" id="KW-0808">Transferase</keyword>
<evidence type="ECO:0000256" key="2">
    <source>
        <dbReference type="SAM" id="MobiDB-lite"/>
    </source>
</evidence>
<dbReference type="GO" id="GO:0003950">
    <property type="term" value="F:NAD+ poly-ADP-ribosyltransferase activity"/>
    <property type="evidence" value="ECO:0007669"/>
    <property type="project" value="UniProtKB-UniRule"/>
</dbReference>
<name>A0A9P0G7Q7_9CUCU</name>
<keyword evidence="1" id="KW-0328">Glycosyltransferase</keyword>
<dbReference type="PANTHER" id="PTHR45740">
    <property type="entry name" value="POLY [ADP-RIBOSE] POLYMERASE"/>
    <property type="match status" value="1"/>
</dbReference>
<dbReference type="PANTHER" id="PTHR45740:SF2">
    <property type="entry name" value="POLY [ADP-RIBOSE] POLYMERASE"/>
    <property type="match status" value="1"/>
</dbReference>
<feature type="domain" description="PARP catalytic" evidence="3">
    <location>
        <begin position="253"/>
        <end position="456"/>
    </location>
</feature>
<dbReference type="InterPro" id="IPR012317">
    <property type="entry name" value="Poly(ADP-ribose)pol_cat_dom"/>
</dbReference>
<accession>A0A9P0G7Q7</accession>
<dbReference type="EMBL" id="OV651830">
    <property type="protein sequence ID" value="CAH1105229.1"/>
    <property type="molecule type" value="Genomic_DNA"/>
</dbReference>
<reference evidence="4" key="1">
    <citation type="submission" date="2022-01" db="EMBL/GenBank/DDBJ databases">
        <authorList>
            <person name="King R."/>
        </authorList>
    </citation>
    <scope>NUCLEOTIDE SEQUENCE</scope>
</reference>
<dbReference type="GO" id="GO:1990404">
    <property type="term" value="F:NAD+-protein mono-ADP-ribosyltransferase activity"/>
    <property type="evidence" value="ECO:0007669"/>
    <property type="project" value="TreeGrafter"/>
</dbReference>
<dbReference type="Proteomes" id="UP001153636">
    <property type="component" value="Chromosome 18"/>
</dbReference>
<feature type="compositionally biased region" description="Basic and acidic residues" evidence="2">
    <location>
        <begin position="59"/>
        <end position="71"/>
    </location>
</feature>
<organism evidence="4 5">
    <name type="scientific">Psylliodes chrysocephalus</name>
    <dbReference type="NCBI Taxonomy" id="3402493"/>
    <lineage>
        <taxon>Eukaryota</taxon>
        <taxon>Metazoa</taxon>
        <taxon>Ecdysozoa</taxon>
        <taxon>Arthropoda</taxon>
        <taxon>Hexapoda</taxon>
        <taxon>Insecta</taxon>
        <taxon>Pterygota</taxon>
        <taxon>Neoptera</taxon>
        <taxon>Endopterygota</taxon>
        <taxon>Coleoptera</taxon>
        <taxon>Polyphaga</taxon>
        <taxon>Cucujiformia</taxon>
        <taxon>Chrysomeloidea</taxon>
        <taxon>Chrysomelidae</taxon>
        <taxon>Galerucinae</taxon>
        <taxon>Alticini</taxon>
        <taxon>Psylliodes</taxon>
    </lineage>
</organism>
<dbReference type="OrthoDB" id="6133115at2759"/>
<feature type="region of interest" description="Disordered" evidence="2">
    <location>
        <begin position="26"/>
        <end position="82"/>
    </location>
</feature>
<sequence length="468" mass="53925">MGNCSSYCLTCCCKQCKNQNVNEEIPHSPPVSVITEQPSSSRNNTNNTNNNKNATDNSEISRKIRAKDSLRGEPSNISSTLKYPEKTDSIETFRRKYKNQLLLDYSRFVPESNNNNNKVVADNSKENIKAKELVKKDSSRHEPTKISSNLKYTILTESLRRKSSTISANSNYFKKKYGEITIVKGEFVKKHGLRRRSSNDSEKSNSSELGREIINKIKTLRISKFTRSQTVTENSEILTQLLLEEGEFGNFTEPLINNPDKIYTLKQLDENSTEYTLISNFFTSTNKRCYTIQKIEEMFNPYLFLQYRLKYLEYIAKKKNVNEWMMFHGTKKSNLDNICRSNFNWRLNGLKFGSKNGKGVNFASNAYYSTHYGDTGFDKMMILAKVLIGKSRQGSATLLVPPGDVDTTTDHREPPQVYVKYDDNTFYPAYIIYYKGIDQNPKYPNGGLRGRGRGRIIRRRIVYNRNIV</sequence>
<feature type="compositionally biased region" description="Low complexity" evidence="2">
    <location>
        <begin position="43"/>
        <end position="57"/>
    </location>
</feature>
<evidence type="ECO:0000313" key="4">
    <source>
        <dbReference type="EMBL" id="CAH1105229.1"/>
    </source>
</evidence>
<keyword evidence="1" id="KW-0520">NAD</keyword>
<protein>
    <recommendedName>
        <fullName evidence="1">Poly [ADP-ribose] polymerase</fullName>
        <shortName evidence="1">PARP</shortName>
        <ecNumber evidence="1">2.4.2.-</ecNumber>
    </recommendedName>
</protein>
<dbReference type="GO" id="GO:0005634">
    <property type="term" value="C:nucleus"/>
    <property type="evidence" value="ECO:0007669"/>
    <property type="project" value="TreeGrafter"/>
</dbReference>
<gene>
    <name evidence="4" type="ORF">PSYICH_LOCUS5959</name>
</gene>
<proteinExistence type="predicted"/>
<evidence type="ECO:0000256" key="1">
    <source>
        <dbReference type="RuleBase" id="RU362114"/>
    </source>
</evidence>